<evidence type="ECO:0000313" key="5">
    <source>
        <dbReference type="Proteomes" id="UP001461498"/>
    </source>
</evidence>
<dbReference type="GO" id="GO:0008146">
    <property type="term" value="F:sulfotransferase activity"/>
    <property type="evidence" value="ECO:0007669"/>
    <property type="project" value="InterPro"/>
</dbReference>
<comment type="caution">
    <text evidence="4">The sequence shown here is derived from an EMBL/GenBank/DDBJ whole genome shotgun (WGS) entry which is preliminary data.</text>
</comment>
<dbReference type="SUPFAM" id="SSF52540">
    <property type="entry name" value="P-loop containing nucleoside triphosphate hydrolases"/>
    <property type="match status" value="1"/>
</dbReference>
<dbReference type="Proteomes" id="UP001461498">
    <property type="component" value="Unassembled WGS sequence"/>
</dbReference>
<dbReference type="InterPro" id="IPR027417">
    <property type="entry name" value="P-loop_NTPase"/>
</dbReference>
<evidence type="ECO:0000256" key="1">
    <source>
        <dbReference type="ARBA" id="ARBA00005771"/>
    </source>
</evidence>
<dbReference type="Pfam" id="PF00685">
    <property type="entry name" value="Sulfotransfer_1"/>
    <property type="match status" value="1"/>
</dbReference>
<dbReference type="AlphaFoldDB" id="A0AAW1D1W7"/>
<organism evidence="4 5">
    <name type="scientific">Rhynocoris fuscipes</name>
    <dbReference type="NCBI Taxonomy" id="488301"/>
    <lineage>
        <taxon>Eukaryota</taxon>
        <taxon>Metazoa</taxon>
        <taxon>Ecdysozoa</taxon>
        <taxon>Arthropoda</taxon>
        <taxon>Hexapoda</taxon>
        <taxon>Insecta</taxon>
        <taxon>Pterygota</taxon>
        <taxon>Neoptera</taxon>
        <taxon>Paraneoptera</taxon>
        <taxon>Hemiptera</taxon>
        <taxon>Heteroptera</taxon>
        <taxon>Panheteroptera</taxon>
        <taxon>Cimicomorpha</taxon>
        <taxon>Reduviidae</taxon>
        <taxon>Harpactorinae</taxon>
        <taxon>Harpactorini</taxon>
        <taxon>Rhynocoris</taxon>
    </lineage>
</organism>
<gene>
    <name evidence="4" type="ORF">O3M35_010963</name>
</gene>
<accession>A0AAW1D1W7</accession>
<protein>
    <recommendedName>
        <fullName evidence="3">Sulfotransferase domain-containing protein</fullName>
    </recommendedName>
</protein>
<sequence length="338" mass="39666">MFPLEIEPVDSATNLELLKDFKGERTGFIKVGPLNTILPANYERDAEHYYTMPLRKDDVWIVTYPRSGTTLCQELTWLVNMDFDFETALKTSLQIRVPFLEIDALIHDKYADELLEWNKGNARHIAMIKEWKTPGYKIAETMKSPRHFKTHLPFSLLPPKLLDTCKVIYVARNPKDVAPSYFHHNRLVKLHDYQGEFPKYWNYFKNDLLVYSPYWGHIEEAWNLRDHPNLLFMFYEDVVTDMKGAIRKIGKHLGKNVKEEDVDKLYNHLQIDNFRKNVPVQTNEKVKGFVNDNAEGFIRSGKIGANKEYDETLSKDADDWIKENLKRNKIHPFPACKS</sequence>
<keyword evidence="5" id="KW-1185">Reference proteome</keyword>
<dbReference type="Gene3D" id="3.40.50.300">
    <property type="entry name" value="P-loop containing nucleotide triphosphate hydrolases"/>
    <property type="match status" value="1"/>
</dbReference>
<dbReference type="PANTHER" id="PTHR11783">
    <property type="entry name" value="SULFOTRANSFERASE SULT"/>
    <property type="match status" value="1"/>
</dbReference>
<reference evidence="4 5" key="1">
    <citation type="submission" date="2022-12" db="EMBL/GenBank/DDBJ databases">
        <title>Chromosome-level genome assembly of true bugs.</title>
        <authorList>
            <person name="Ma L."/>
            <person name="Li H."/>
        </authorList>
    </citation>
    <scope>NUCLEOTIDE SEQUENCE [LARGE SCALE GENOMIC DNA]</scope>
    <source>
        <strain evidence="4">Lab_2022b</strain>
    </source>
</reference>
<keyword evidence="2" id="KW-0808">Transferase</keyword>
<proteinExistence type="inferred from homology"/>
<name>A0AAW1D1W7_9HEMI</name>
<evidence type="ECO:0000259" key="3">
    <source>
        <dbReference type="Pfam" id="PF00685"/>
    </source>
</evidence>
<evidence type="ECO:0000256" key="2">
    <source>
        <dbReference type="ARBA" id="ARBA00022679"/>
    </source>
</evidence>
<feature type="domain" description="Sulfotransferase" evidence="3">
    <location>
        <begin position="56"/>
        <end position="328"/>
    </location>
</feature>
<dbReference type="InterPro" id="IPR000863">
    <property type="entry name" value="Sulfotransferase_dom"/>
</dbReference>
<comment type="similarity">
    <text evidence="1">Belongs to the sulfotransferase 1 family.</text>
</comment>
<dbReference type="EMBL" id="JAPXFL010000007">
    <property type="protein sequence ID" value="KAK9504691.1"/>
    <property type="molecule type" value="Genomic_DNA"/>
</dbReference>
<evidence type="ECO:0000313" key="4">
    <source>
        <dbReference type="EMBL" id="KAK9504691.1"/>
    </source>
</evidence>